<keyword evidence="1" id="KW-0732">Signal</keyword>
<dbReference type="AlphaFoldDB" id="A0A9P1BIE9"/>
<evidence type="ECO:0000313" key="2">
    <source>
        <dbReference type="EMBL" id="CAI3973902.1"/>
    </source>
</evidence>
<feature type="signal peptide" evidence="1">
    <location>
        <begin position="1"/>
        <end position="23"/>
    </location>
</feature>
<name>A0A9P1BIE9_9DINO</name>
<dbReference type="EMBL" id="CAMXCT020000105">
    <property type="protein sequence ID" value="CAL1127277.1"/>
    <property type="molecule type" value="Genomic_DNA"/>
</dbReference>
<dbReference type="EMBL" id="CAMXCT010000105">
    <property type="protein sequence ID" value="CAI3973902.1"/>
    <property type="molecule type" value="Genomic_DNA"/>
</dbReference>
<dbReference type="OrthoDB" id="10661985at2759"/>
<evidence type="ECO:0000256" key="1">
    <source>
        <dbReference type="SAM" id="SignalP"/>
    </source>
</evidence>
<accession>A0A9P1BIE9</accession>
<gene>
    <name evidence="2" type="ORF">C1SCF055_LOCUS2348</name>
</gene>
<comment type="caution">
    <text evidence="2">The sequence shown here is derived from an EMBL/GenBank/DDBJ whole genome shotgun (WGS) entry which is preliminary data.</text>
</comment>
<evidence type="ECO:0000313" key="4">
    <source>
        <dbReference type="Proteomes" id="UP001152797"/>
    </source>
</evidence>
<protein>
    <submittedName>
        <fullName evidence="2">Uncharacterized protein</fullName>
    </submittedName>
</protein>
<dbReference type="EMBL" id="CAMXCT030000105">
    <property type="protein sequence ID" value="CAL4761214.1"/>
    <property type="molecule type" value="Genomic_DNA"/>
</dbReference>
<dbReference type="Proteomes" id="UP001152797">
    <property type="component" value="Unassembled WGS sequence"/>
</dbReference>
<feature type="chain" id="PRO_5043269481" evidence="1">
    <location>
        <begin position="24"/>
        <end position="305"/>
    </location>
</feature>
<sequence>MWVCVATSCVLVIFFALINVAVALRGQAHEHGQAQDRGHEFREKKYTYDDQVAGGELKKLQEEYAKYTSFSQEPPWWEHGLEMQEVDSKANADVPDHDIANYKGPTVYKYEEYKKPSDPTFLPYTDVVDNTESIAAFEDVLHLMPKEGLLVDIGGGRYDSATKWVESKTSMNMMVADPFNRPVEHNKEVQASVAKHGGADMVTSMSVLNVIPDLPSQIWHVWLVHHILKPGQLAIFKFYAGLWPIRGTRVQTVSAPLVDPTAANSQAQNNAFADAYVPVIAKVFGEANIFADSNLNTIFARKASD</sequence>
<keyword evidence="4" id="KW-1185">Reference proteome</keyword>
<organism evidence="2">
    <name type="scientific">Cladocopium goreaui</name>
    <dbReference type="NCBI Taxonomy" id="2562237"/>
    <lineage>
        <taxon>Eukaryota</taxon>
        <taxon>Sar</taxon>
        <taxon>Alveolata</taxon>
        <taxon>Dinophyceae</taxon>
        <taxon>Suessiales</taxon>
        <taxon>Symbiodiniaceae</taxon>
        <taxon>Cladocopium</taxon>
    </lineage>
</organism>
<proteinExistence type="predicted"/>
<reference evidence="3" key="2">
    <citation type="submission" date="2024-04" db="EMBL/GenBank/DDBJ databases">
        <authorList>
            <person name="Chen Y."/>
            <person name="Shah S."/>
            <person name="Dougan E. K."/>
            <person name="Thang M."/>
            <person name="Chan C."/>
        </authorList>
    </citation>
    <scope>NUCLEOTIDE SEQUENCE [LARGE SCALE GENOMIC DNA]</scope>
</reference>
<evidence type="ECO:0000313" key="3">
    <source>
        <dbReference type="EMBL" id="CAL1127277.1"/>
    </source>
</evidence>
<reference evidence="2" key="1">
    <citation type="submission" date="2022-10" db="EMBL/GenBank/DDBJ databases">
        <authorList>
            <person name="Chen Y."/>
            <person name="Dougan E. K."/>
            <person name="Chan C."/>
            <person name="Rhodes N."/>
            <person name="Thang M."/>
        </authorList>
    </citation>
    <scope>NUCLEOTIDE SEQUENCE</scope>
</reference>